<evidence type="ECO:0000313" key="8">
    <source>
        <dbReference type="EMBL" id="MDP5275544.1"/>
    </source>
</evidence>
<comment type="caution">
    <text evidence="8">The sequence shown here is derived from an EMBL/GenBank/DDBJ whole genome shotgun (WGS) entry which is preliminary data.</text>
</comment>
<dbReference type="SUPFAM" id="SSF53850">
    <property type="entry name" value="Periplasmic binding protein-like II"/>
    <property type="match status" value="1"/>
</dbReference>
<feature type="signal peptide" evidence="6">
    <location>
        <begin position="1"/>
        <end position="23"/>
    </location>
</feature>
<dbReference type="PROSITE" id="PS01040">
    <property type="entry name" value="SBP_BACTERIAL_5"/>
    <property type="match status" value="1"/>
</dbReference>
<dbReference type="EMBL" id="JAVAMP010000008">
    <property type="protein sequence ID" value="MDP5275544.1"/>
    <property type="molecule type" value="Genomic_DNA"/>
</dbReference>
<feature type="chain" id="PRO_5047335624" evidence="6">
    <location>
        <begin position="24"/>
        <end position="585"/>
    </location>
</feature>
<dbReference type="Gene3D" id="3.10.105.10">
    <property type="entry name" value="Dipeptide-binding Protein, Domain 3"/>
    <property type="match status" value="1"/>
</dbReference>
<dbReference type="Pfam" id="PF00496">
    <property type="entry name" value="SBP_bac_5"/>
    <property type="match status" value="1"/>
</dbReference>
<evidence type="ECO:0000256" key="3">
    <source>
        <dbReference type="ARBA" id="ARBA00022448"/>
    </source>
</evidence>
<keyword evidence="4 6" id="KW-0732">Signal</keyword>
<evidence type="ECO:0000256" key="6">
    <source>
        <dbReference type="SAM" id="SignalP"/>
    </source>
</evidence>
<feature type="region of interest" description="Disordered" evidence="5">
    <location>
        <begin position="29"/>
        <end position="76"/>
    </location>
</feature>
<sequence length="585" mass="65353">MKSNNKRVMMILALFMAVIVGLAACSGGDEATPATSDSDTGTTTEGTTSESSGESEGSEQVFVTGTSEPTSLSPVHGSYTQDQLIMNNIFDGLMQKLIDETIVPGIAESYELNGNTYTFKIRDNAKWSNGDPVTAHDFEFGWKTALDPRNAGEYSWIFELIALEGYAELGEVELPEEATAEELEALIRPALDNLGFKAVDDSTFEVQVTDIVPQFLELMAFPTFYPINEEFYNSVGGDDGYASELDKLLYNGPFVISDWSHDDKIVLSPNEEYWDRDAVKLDKVVLELTGVSTREQRFDNKEFDLVMNVGPDFIDLYKDRPEATQYAKTQTSWFLMNLVNKDTIEGKFLNNKDFREAMSLGIDRNVVTAVTGGVKVPASGILPTGLVGSSPDADFRTEFSGNADLLRYDPERAKELVAKAVAEIGADVPEISVGTYSGDTANEMQIIQEQLRQVGIPITLEIQDSKVRREQQKTFEYHIIYTGWFADYNEPTTYLDLFTTTGFYSVRNGYSNTKYDALKEKSKAVDGKERFDIYGEMERIVLSDYAFIPTVFDGYYTLQQEYVKDLGIHASGPPYSFKWTYIDGK</sequence>
<evidence type="ECO:0000256" key="5">
    <source>
        <dbReference type="SAM" id="MobiDB-lite"/>
    </source>
</evidence>
<feature type="compositionally biased region" description="Polar residues" evidence="5">
    <location>
        <begin position="61"/>
        <end position="76"/>
    </location>
</feature>
<dbReference type="PANTHER" id="PTHR30290:SF10">
    <property type="entry name" value="PERIPLASMIC OLIGOPEPTIDE-BINDING PROTEIN-RELATED"/>
    <property type="match status" value="1"/>
</dbReference>
<dbReference type="RefSeq" id="WP_305992850.1">
    <property type="nucleotide sequence ID" value="NZ_JAVAMP010000008.1"/>
</dbReference>
<proteinExistence type="inferred from homology"/>
<feature type="domain" description="Solute-binding protein family 5" evidence="7">
    <location>
        <begin position="101"/>
        <end position="502"/>
    </location>
</feature>
<comment type="subcellular location">
    <subcellularLocation>
        <location evidence="1">Cell membrane</location>
        <topology evidence="1">Lipid-anchor</topology>
    </subcellularLocation>
</comment>
<feature type="compositionally biased region" description="Low complexity" evidence="5">
    <location>
        <begin position="35"/>
        <end position="59"/>
    </location>
</feature>
<dbReference type="PROSITE" id="PS51257">
    <property type="entry name" value="PROKAR_LIPOPROTEIN"/>
    <property type="match status" value="1"/>
</dbReference>
<dbReference type="InterPro" id="IPR023765">
    <property type="entry name" value="SBP_5_CS"/>
</dbReference>
<evidence type="ECO:0000256" key="1">
    <source>
        <dbReference type="ARBA" id="ARBA00004193"/>
    </source>
</evidence>
<gene>
    <name evidence="8" type="ORF">Q5Y73_15650</name>
</gene>
<dbReference type="PIRSF" id="PIRSF002741">
    <property type="entry name" value="MppA"/>
    <property type="match status" value="1"/>
</dbReference>
<evidence type="ECO:0000256" key="4">
    <source>
        <dbReference type="ARBA" id="ARBA00022729"/>
    </source>
</evidence>
<accession>A0ABT9J1Q6</accession>
<protein>
    <submittedName>
        <fullName evidence="8">Peptide ABC transporter substrate-binding protein</fullName>
    </submittedName>
</protein>
<keyword evidence="9" id="KW-1185">Reference proteome</keyword>
<reference evidence="8 9" key="1">
    <citation type="submission" date="2023-08" db="EMBL/GenBank/DDBJ databases">
        <authorList>
            <person name="Park J.-S."/>
        </authorList>
    </citation>
    <scope>NUCLEOTIDE SEQUENCE [LARGE SCALE GENOMIC DNA]</scope>
    <source>
        <strain evidence="8 9">2205SS18-9</strain>
    </source>
</reference>
<dbReference type="Gene3D" id="3.90.76.10">
    <property type="entry name" value="Dipeptide-binding Protein, Domain 1"/>
    <property type="match status" value="1"/>
</dbReference>
<organism evidence="8 9">
    <name type="scientific">Chengkuizengella axinellae</name>
    <dbReference type="NCBI Taxonomy" id="3064388"/>
    <lineage>
        <taxon>Bacteria</taxon>
        <taxon>Bacillati</taxon>
        <taxon>Bacillota</taxon>
        <taxon>Bacilli</taxon>
        <taxon>Bacillales</taxon>
        <taxon>Paenibacillaceae</taxon>
        <taxon>Chengkuizengella</taxon>
    </lineage>
</organism>
<name>A0ABT9J1Q6_9BACL</name>
<evidence type="ECO:0000259" key="7">
    <source>
        <dbReference type="Pfam" id="PF00496"/>
    </source>
</evidence>
<evidence type="ECO:0000256" key="2">
    <source>
        <dbReference type="ARBA" id="ARBA00005695"/>
    </source>
</evidence>
<dbReference type="Gene3D" id="3.40.190.10">
    <property type="entry name" value="Periplasmic binding protein-like II"/>
    <property type="match status" value="1"/>
</dbReference>
<dbReference type="PANTHER" id="PTHR30290">
    <property type="entry name" value="PERIPLASMIC BINDING COMPONENT OF ABC TRANSPORTER"/>
    <property type="match status" value="1"/>
</dbReference>
<evidence type="ECO:0000313" key="9">
    <source>
        <dbReference type="Proteomes" id="UP001231941"/>
    </source>
</evidence>
<keyword evidence="3" id="KW-0813">Transport</keyword>
<comment type="similarity">
    <text evidence="2">Belongs to the bacterial solute-binding protein 5 family.</text>
</comment>
<dbReference type="InterPro" id="IPR030678">
    <property type="entry name" value="Peptide/Ni-bd"/>
</dbReference>
<dbReference type="InterPro" id="IPR039424">
    <property type="entry name" value="SBP_5"/>
</dbReference>
<dbReference type="InterPro" id="IPR000914">
    <property type="entry name" value="SBP_5_dom"/>
</dbReference>
<dbReference type="CDD" id="cd08504">
    <property type="entry name" value="PBP2_OppA"/>
    <property type="match status" value="1"/>
</dbReference>
<dbReference type="Proteomes" id="UP001231941">
    <property type="component" value="Unassembled WGS sequence"/>
</dbReference>